<dbReference type="AlphaFoldDB" id="A0A9N9RZA2"/>
<dbReference type="EMBL" id="OU895878">
    <property type="protein sequence ID" value="CAG9805915.1"/>
    <property type="molecule type" value="Genomic_DNA"/>
</dbReference>
<accession>A0A9N9RZA2</accession>
<gene>
    <name evidence="1" type="ORF">CHIRRI_LOCUS8781</name>
</gene>
<reference evidence="1" key="1">
    <citation type="submission" date="2022-01" db="EMBL/GenBank/DDBJ databases">
        <authorList>
            <person name="King R."/>
        </authorList>
    </citation>
    <scope>NUCLEOTIDE SEQUENCE</scope>
</reference>
<keyword evidence="2" id="KW-1185">Reference proteome</keyword>
<evidence type="ECO:0000313" key="1">
    <source>
        <dbReference type="EMBL" id="CAG9805915.1"/>
    </source>
</evidence>
<dbReference type="Gene3D" id="3.80.10.10">
    <property type="entry name" value="Ribonuclease Inhibitor"/>
    <property type="match status" value="1"/>
</dbReference>
<name>A0A9N9RZA2_9DIPT</name>
<reference evidence="1" key="2">
    <citation type="submission" date="2022-10" db="EMBL/GenBank/DDBJ databases">
        <authorList>
            <consortium name="ENA_rothamsted_submissions"/>
            <consortium name="culmorum"/>
            <person name="King R."/>
        </authorList>
    </citation>
    <scope>NUCLEOTIDE SEQUENCE</scope>
</reference>
<sequence length="457" mass="53278">MNYLRNTTTSYSLINVNVFQNGSLEFPIDCSNIRTFCLKDVVLLDTVFMAFLRHFVSLENLEFSNLHLVRTQQLEPSVKIMCCSIRDINFEFSSWEIFDYLYTPDICSLRLSSSDLIAHPSITSYLTEVNDLKHLELHAVSCDIMEFFKYADYTFALKELNLVTSDYTGQINTRYDHFFQDFIAQNTSSLNSLEMKALLSPASLDFIMKRLRNLRSILLKVNYLICDTSIYYQKKPRRTVKTLTLEGSFHSIDMIVALMALYPCAKVLSFRDSYMDFNVKFLSDVLRYAALICTELNDLSLTRLIPLQPELRFEKLEILRVGYVNDWNDLVTFLKMNNTIQRLCIEHVFRQQSDHRAMEMIIDCNIMHLHMTSDSYEIKRIFEIFDIIGSGNLFTLKLTVQSCESKSYNFHFSPGNNNSITAEELKFDTNAFIIDDLVDFLDDLSEPQQDRHQFKSS</sequence>
<dbReference type="Proteomes" id="UP001153620">
    <property type="component" value="Chromosome 2"/>
</dbReference>
<protein>
    <submittedName>
        <fullName evidence="1">Uncharacterized protein</fullName>
    </submittedName>
</protein>
<evidence type="ECO:0000313" key="2">
    <source>
        <dbReference type="Proteomes" id="UP001153620"/>
    </source>
</evidence>
<organism evidence="1 2">
    <name type="scientific">Chironomus riparius</name>
    <dbReference type="NCBI Taxonomy" id="315576"/>
    <lineage>
        <taxon>Eukaryota</taxon>
        <taxon>Metazoa</taxon>
        <taxon>Ecdysozoa</taxon>
        <taxon>Arthropoda</taxon>
        <taxon>Hexapoda</taxon>
        <taxon>Insecta</taxon>
        <taxon>Pterygota</taxon>
        <taxon>Neoptera</taxon>
        <taxon>Endopterygota</taxon>
        <taxon>Diptera</taxon>
        <taxon>Nematocera</taxon>
        <taxon>Chironomoidea</taxon>
        <taxon>Chironomidae</taxon>
        <taxon>Chironominae</taxon>
        <taxon>Chironomus</taxon>
    </lineage>
</organism>
<dbReference type="InterPro" id="IPR032675">
    <property type="entry name" value="LRR_dom_sf"/>
</dbReference>
<proteinExistence type="predicted"/>